<organism evidence="1 2">
    <name type="scientific">Trichinella patagoniensis</name>
    <dbReference type="NCBI Taxonomy" id="990121"/>
    <lineage>
        <taxon>Eukaryota</taxon>
        <taxon>Metazoa</taxon>
        <taxon>Ecdysozoa</taxon>
        <taxon>Nematoda</taxon>
        <taxon>Enoplea</taxon>
        <taxon>Dorylaimia</taxon>
        <taxon>Trichinellida</taxon>
        <taxon>Trichinellidae</taxon>
        <taxon>Trichinella</taxon>
    </lineage>
</organism>
<evidence type="ECO:0000313" key="2">
    <source>
        <dbReference type="Proteomes" id="UP000054783"/>
    </source>
</evidence>
<comment type="caution">
    <text evidence="1">The sequence shown here is derived from an EMBL/GenBank/DDBJ whole genome shotgun (WGS) entry which is preliminary data.</text>
</comment>
<keyword evidence="2" id="KW-1185">Reference proteome</keyword>
<accession>A0A0V1A0A9</accession>
<evidence type="ECO:0000313" key="1">
    <source>
        <dbReference type="EMBL" id="KRY18229.1"/>
    </source>
</evidence>
<dbReference type="AlphaFoldDB" id="A0A0V1A0A9"/>
<dbReference type="Proteomes" id="UP000054783">
    <property type="component" value="Unassembled WGS sequence"/>
</dbReference>
<dbReference type="EMBL" id="JYDQ01000049">
    <property type="protein sequence ID" value="KRY18229.1"/>
    <property type="molecule type" value="Genomic_DNA"/>
</dbReference>
<sequence>MPVQTQNFLDVTLQHFLQTAVQQFNFPIRLRGVGSRFHFAGAFHSLGTPGGTRQIQIVTLDLHE</sequence>
<reference evidence="1 2" key="1">
    <citation type="submission" date="2015-01" db="EMBL/GenBank/DDBJ databases">
        <title>Evolution of Trichinella species and genotypes.</title>
        <authorList>
            <person name="Korhonen P.K."/>
            <person name="Edoardo P."/>
            <person name="Giuseppe L.R."/>
            <person name="Gasser R.B."/>
        </authorList>
    </citation>
    <scope>NUCLEOTIDE SEQUENCE [LARGE SCALE GENOMIC DNA]</scope>
    <source>
        <strain evidence="1">ISS2496</strain>
    </source>
</reference>
<gene>
    <name evidence="1" type="ORF">T12_6843</name>
</gene>
<proteinExistence type="predicted"/>
<name>A0A0V1A0A9_9BILA</name>
<protein>
    <submittedName>
        <fullName evidence="1">Uncharacterized protein</fullName>
    </submittedName>
</protein>